<dbReference type="SUPFAM" id="SSF48726">
    <property type="entry name" value="Immunoglobulin"/>
    <property type="match status" value="4"/>
</dbReference>
<accession>A0AAW1DNE4</accession>
<dbReference type="Gene3D" id="2.60.40.10">
    <property type="entry name" value="Immunoglobulins"/>
    <property type="match status" value="4"/>
</dbReference>
<dbReference type="PANTHER" id="PTHR23278">
    <property type="entry name" value="SIDESTEP PROTEIN"/>
    <property type="match status" value="1"/>
</dbReference>
<feature type="domain" description="Ig-like" evidence="4">
    <location>
        <begin position="94"/>
        <end position="188"/>
    </location>
</feature>
<dbReference type="SMART" id="SM00408">
    <property type="entry name" value="IGc2"/>
    <property type="match status" value="4"/>
</dbReference>
<name>A0AAW1DNE4_9HEMI</name>
<dbReference type="EMBL" id="JAPXFL010000001">
    <property type="protein sequence ID" value="KAK9511817.1"/>
    <property type="molecule type" value="Genomic_DNA"/>
</dbReference>
<comment type="subcellular location">
    <subcellularLocation>
        <location evidence="1">Membrane</location>
        <topology evidence="1">Single-pass membrane protein</topology>
    </subcellularLocation>
</comment>
<evidence type="ECO:0000256" key="1">
    <source>
        <dbReference type="ARBA" id="ARBA00004167"/>
    </source>
</evidence>
<feature type="domain" description="Ig-like" evidence="4">
    <location>
        <begin position="1"/>
        <end position="87"/>
    </location>
</feature>
<dbReference type="AlphaFoldDB" id="A0AAW1DNE4"/>
<keyword evidence="2" id="KW-0472">Membrane</keyword>
<dbReference type="InterPro" id="IPR013151">
    <property type="entry name" value="Immunoglobulin_dom"/>
</dbReference>
<feature type="domain" description="Ig-like" evidence="4">
    <location>
        <begin position="290"/>
        <end position="373"/>
    </location>
</feature>
<dbReference type="InterPro" id="IPR003598">
    <property type="entry name" value="Ig_sub2"/>
</dbReference>
<evidence type="ECO:0000313" key="5">
    <source>
        <dbReference type="EMBL" id="KAK9511817.1"/>
    </source>
</evidence>
<comment type="caution">
    <text evidence="5">The sequence shown here is derived from an EMBL/GenBank/DDBJ whole genome shotgun (WGS) entry which is preliminary data.</text>
</comment>
<evidence type="ECO:0000256" key="3">
    <source>
        <dbReference type="ARBA" id="ARBA00023157"/>
    </source>
</evidence>
<organism evidence="5 6">
    <name type="scientific">Rhynocoris fuscipes</name>
    <dbReference type="NCBI Taxonomy" id="488301"/>
    <lineage>
        <taxon>Eukaryota</taxon>
        <taxon>Metazoa</taxon>
        <taxon>Ecdysozoa</taxon>
        <taxon>Arthropoda</taxon>
        <taxon>Hexapoda</taxon>
        <taxon>Insecta</taxon>
        <taxon>Pterygota</taxon>
        <taxon>Neoptera</taxon>
        <taxon>Paraneoptera</taxon>
        <taxon>Hemiptera</taxon>
        <taxon>Heteroptera</taxon>
        <taxon>Panheteroptera</taxon>
        <taxon>Cimicomorpha</taxon>
        <taxon>Reduviidae</taxon>
        <taxon>Harpactorinae</taxon>
        <taxon>Harpactorini</taxon>
        <taxon>Rhynocoris</taxon>
    </lineage>
</organism>
<dbReference type="InterPro" id="IPR036179">
    <property type="entry name" value="Ig-like_dom_sf"/>
</dbReference>
<keyword evidence="6" id="KW-1185">Reference proteome</keyword>
<dbReference type="InterPro" id="IPR013783">
    <property type="entry name" value="Ig-like_fold"/>
</dbReference>
<dbReference type="PANTHER" id="PTHR23278:SF19">
    <property type="entry name" value="OBSCURIN"/>
    <property type="match status" value="1"/>
</dbReference>
<feature type="domain" description="Ig-like" evidence="4">
    <location>
        <begin position="193"/>
        <end position="285"/>
    </location>
</feature>
<sequence length="396" mass="43282">MTLTCVVSGGRPKPEISWWSDGAELKSREGSSVTVGSSKGDGRSATNMDITTRLLVVQNLSRSQLHTSYTCMANNSNKTNPLMTSVSVEMLLAPLSVNIVNSYQPLSKGNEFKFECQSFGSRPPAKITWWKDNLRLNTSTEEVSDDGNITTSKLLFIPEISDHDGRLTCRAHNPRLATGVLEQAWTLNVNYVPKVSLEFGSKMNPKNIKEGDDVYFECIVDANPNAYKVIWRHNKEVVANNPKGGVMVTDSALAIQAVGRKNAGNYSCTAYNVEGDGRSNNVQLTVDYKPVCKTSYIRTVAVGRHEDIKLRCDVDAYPPAKDFQWYLNNTSGTSLELTLGSAHSTLRMSGSSLHYRPTSDADYGSLACKAANSVGVQEQPCLFIIIPAGKSKSACS</sequence>
<keyword evidence="3" id="KW-1015">Disulfide bond</keyword>
<dbReference type="CDD" id="cd00096">
    <property type="entry name" value="Ig"/>
    <property type="match status" value="2"/>
</dbReference>
<dbReference type="Pfam" id="PF13895">
    <property type="entry name" value="Ig_2"/>
    <property type="match status" value="1"/>
</dbReference>
<evidence type="ECO:0000256" key="2">
    <source>
        <dbReference type="ARBA" id="ARBA00023136"/>
    </source>
</evidence>
<reference evidence="5 6" key="1">
    <citation type="submission" date="2022-12" db="EMBL/GenBank/DDBJ databases">
        <title>Chromosome-level genome assembly of true bugs.</title>
        <authorList>
            <person name="Ma L."/>
            <person name="Li H."/>
        </authorList>
    </citation>
    <scope>NUCLEOTIDE SEQUENCE [LARGE SCALE GENOMIC DNA]</scope>
    <source>
        <strain evidence="5">Lab_2022b</strain>
    </source>
</reference>
<dbReference type="Proteomes" id="UP001461498">
    <property type="component" value="Unassembled WGS sequence"/>
</dbReference>
<dbReference type="Pfam" id="PF08205">
    <property type="entry name" value="C2-set_2"/>
    <property type="match status" value="1"/>
</dbReference>
<dbReference type="SMART" id="SM00409">
    <property type="entry name" value="IG"/>
    <property type="match status" value="4"/>
</dbReference>
<gene>
    <name evidence="5" type="ORF">O3M35_000407</name>
</gene>
<evidence type="ECO:0000259" key="4">
    <source>
        <dbReference type="PROSITE" id="PS50835"/>
    </source>
</evidence>
<dbReference type="GO" id="GO:0016020">
    <property type="term" value="C:membrane"/>
    <property type="evidence" value="ECO:0007669"/>
    <property type="project" value="UniProtKB-SubCell"/>
</dbReference>
<evidence type="ECO:0000313" key="6">
    <source>
        <dbReference type="Proteomes" id="UP001461498"/>
    </source>
</evidence>
<dbReference type="InterPro" id="IPR013162">
    <property type="entry name" value="CD80_C2-set"/>
</dbReference>
<dbReference type="PROSITE" id="PS50835">
    <property type="entry name" value="IG_LIKE"/>
    <property type="match status" value="4"/>
</dbReference>
<dbReference type="Pfam" id="PF00047">
    <property type="entry name" value="ig"/>
    <property type="match status" value="1"/>
</dbReference>
<dbReference type="InterPro" id="IPR007110">
    <property type="entry name" value="Ig-like_dom"/>
</dbReference>
<dbReference type="Pfam" id="PF13927">
    <property type="entry name" value="Ig_3"/>
    <property type="match status" value="1"/>
</dbReference>
<protein>
    <recommendedName>
        <fullName evidence="4">Ig-like domain-containing protein</fullName>
    </recommendedName>
</protein>
<proteinExistence type="predicted"/>
<dbReference type="InterPro" id="IPR003599">
    <property type="entry name" value="Ig_sub"/>
</dbReference>